<feature type="compositionally biased region" description="Basic and acidic residues" evidence="1">
    <location>
        <begin position="141"/>
        <end position="154"/>
    </location>
</feature>
<accession>A0A4S8LW01</accession>
<gene>
    <name evidence="2" type="ORF">K435DRAFT_182579</name>
</gene>
<feature type="region of interest" description="Disordered" evidence="1">
    <location>
        <begin position="531"/>
        <end position="585"/>
    </location>
</feature>
<feature type="region of interest" description="Disordered" evidence="1">
    <location>
        <begin position="630"/>
        <end position="681"/>
    </location>
</feature>
<dbReference type="PANTHER" id="PTHR47789:SF2">
    <property type="entry name" value="VHS DOMAIN-CONTAINING PROTEIN"/>
    <property type="match status" value="1"/>
</dbReference>
<feature type="region of interest" description="Disordered" evidence="1">
    <location>
        <begin position="79"/>
        <end position="207"/>
    </location>
</feature>
<dbReference type="AlphaFoldDB" id="A0A4S8LW01"/>
<feature type="compositionally biased region" description="Polar residues" evidence="1">
    <location>
        <begin position="101"/>
        <end position="112"/>
    </location>
</feature>
<feature type="compositionally biased region" description="Low complexity" evidence="1">
    <location>
        <begin position="488"/>
        <end position="498"/>
    </location>
</feature>
<feature type="compositionally biased region" description="Basic and acidic residues" evidence="1">
    <location>
        <begin position="652"/>
        <end position="681"/>
    </location>
</feature>
<evidence type="ECO:0000313" key="3">
    <source>
        <dbReference type="Proteomes" id="UP000297245"/>
    </source>
</evidence>
<keyword evidence="3" id="KW-1185">Reference proteome</keyword>
<dbReference type="GO" id="GO:0051666">
    <property type="term" value="P:actin cortical patch localization"/>
    <property type="evidence" value="ECO:0007669"/>
    <property type="project" value="TreeGrafter"/>
</dbReference>
<dbReference type="GO" id="GO:0007015">
    <property type="term" value="P:actin filament organization"/>
    <property type="evidence" value="ECO:0007669"/>
    <property type="project" value="InterPro"/>
</dbReference>
<feature type="compositionally biased region" description="Basic and acidic residues" evidence="1">
    <location>
        <begin position="630"/>
        <end position="640"/>
    </location>
</feature>
<feature type="compositionally biased region" description="Polar residues" evidence="1">
    <location>
        <begin position="385"/>
        <end position="411"/>
    </location>
</feature>
<dbReference type="OrthoDB" id="10255964at2759"/>
<feature type="compositionally biased region" description="Basic and acidic residues" evidence="1">
    <location>
        <begin position="371"/>
        <end position="383"/>
    </location>
</feature>
<protein>
    <recommendedName>
        <fullName evidence="4">GAT domain-containing protein</fullName>
    </recommendedName>
</protein>
<dbReference type="Proteomes" id="UP000297245">
    <property type="component" value="Unassembled WGS sequence"/>
</dbReference>
<feature type="compositionally biased region" description="Polar residues" evidence="1">
    <location>
        <begin position="503"/>
        <end position="514"/>
    </location>
</feature>
<sequence>MRKRPLGHFDANSSMESRLLNSVPPDFGPSCFGIPLISSSLKLLPERVLDVVAAAAYASASKKDTTGFRGLWRRVKASDKPDEGIPFDTDDAMFNPPVAGNRTSYYESQTQLAGVPGPHPSLGSPGFPGAGVPTDLLPSKESQKEKDREKERSERKHRHRDQSERERDKSHRDRDNRERDKDAHTKERSHRDKKKKPKDKIIPPDEDIRRLFQECKIGLGNASLLSQAVGHTKPEDLGQDEGTEFRQKCETSQEFIALQIPWATAQAEKSRRERDREKMLLYASDQSNVRQRTTSQSSLHALHALKASNPGSKTGSTTSIPLSLNAHIGVEEEFGEQTTEEKLLGALLEANEELIEALKQYEDLKRLAEEKQVEKISIKEKRGLTPSSATFDDSTSSPVQRARTPSPTGSLTAPLPNPHPAGARSQTPTLRERSERPSSRPNSMLMSHSGDLLPPPHAPFGPRSPGHSQMSHSTPGSVQSPQLQHAQSPSRTPSPRTPVLDTTLVSGNIDVNPSNERHDVQVNVLDGSGSFVRVNKSGTGHSKRESEEDIQTPIKPSAKALGKRKVVEEPTPITTVDRGDGCNDERSLGLDQDGDLYEFHGEFNPYLGGHPTGDGGISIHENYGGRDRGRLDLGDLDDKSSLQGVGDESDSDDSRDRAEYDRNREDQGVVEGRDERDRDTEGEWVEKGGNSCWRLENICLFPLPIEPISVHVCFSSIFAFKLPSAYYKLLYIATFLMYMYMCLDDFIH</sequence>
<feature type="compositionally biased region" description="Polar residues" evidence="1">
    <location>
        <begin position="466"/>
        <end position="487"/>
    </location>
</feature>
<feature type="compositionally biased region" description="Basic and acidic residues" evidence="1">
    <location>
        <begin position="161"/>
        <end position="190"/>
    </location>
</feature>
<feature type="region of interest" description="Disordered" evidence="1">
    <location>
        <begin position="371"/>
        <end position="519"/>
    </location>
</feature>
<dbReference type="GO" id="GO:0030479">
    <property type="term" value="C:actin cortical patch"/>
    <property type="evidence" value="ECO:0007669"/>
    <property type="project" value="TreeGrafter"/>
</dbReference>
<dbReference type="GO" id="GO:0006897">
    <property type="term" value="P:endocytosis"/>
    <property type="evidence" value="ECO:0007669"/>
    <property type="project" value="InterPro"/>
</dbReference>
<proteinExistence type="predicted"/>
<dbReference type="InterPro" id="IPR045007">
    <property type="entry name" value="LSB5"/>
</dbReference>
<reference evidence="2 3" key="1">
    <citation type="journal article" date="2019" name="Nat. Ecol. Evol.">
        <title>Megaphylogeny resolves global patterns of mushroom evolution.</title>
        <authorList>
            <person name="Varga T."/>
            <person name="Krizsan K."/>
            <person name="Foldi C."/>
            <person name="Dima B."/>
            <person name="Sanchez-Garcia M."/>
            <person name="Sanchez-Ramirez S."/>
            <person name="Szollosi G.J."/>
            <person name="Szarkandi J.G."/>
            <person name="Papp V."/>
            <person name="Albert L."/>
            <person name="Andreopoulos W."/>
            <person name="Angelini C."/>
            <person name="Antonin V."/>
            <person name="Barry K.W."/>
            <person name="Bougher N.L."/>
            <person name="Buchanan P."/>
            <person name="Buyck B."/>
            <person name="Bense V."/>
            <person name="Catcheside P."/>
            <person name="Chovatia M."/>
            <person name="Cooper J."/>
            <person name="Damon W."/>
            <person name="Desjardin D."/>
            <person name="Finy P."/>
            <person name="Geml J."/>
            <person name="Haridas S."/>
            <person name="Hughes K."/>
            <person name="Justo A."/>
            <person name="Karasinski D."/>
            <person name="Kautmanova I."/>
            <person name="Kiss B."/>
            <person name="Kocsube S."/>
            <person name="Kotiranta H."/>
            <person name="LaButti K.M."/>
            <person name="Lechner B.E."/>
            <person name="Liimatainen K."/>
            <person name="Lipzen A."/>
            <person name="Lukacs Z."/>
            <person name="Mihaltcheva S."/>
            <person name="Morgado L.N."/>
            <person name="Niskanen T."/>
            <person name="Noordeloos M.E."/>
            <person name="Ohm R.A."/>
            <person name="Ortiz-Santana B."/>
            <person name="Ovrebo C."/>
            <person name="Racz N."/>
            <person name="Riley R."/>
            <person name="Savchenko A."/>
            <person name="Shiryaev A."/>
            <person name="Soop K."/>
            <person name="Spirin V."/>
            <person name="Szebenyi C."/>
            <person name="Tomsovsky M."/>
            <person name="Tulloss R.E."/>
            <person name="Uehling J."/>
            <person name="Grigoriev I.V."/>
            <person name="Vagvolgyi C."/>
            <person name="Papp T."/>
            <person name="Martin F.M."/>
            <person name="Miettinen O."/>
            <person name="Hibbett D.S."/>
            <person name="Nagy L.G."/>
        </authorList>
    </citation>
    <scope>NUCLEOTIDE SEQUENCE [LARGE SCALE GENOMIC DNA]</scope>
    <source>
        <strain evidence="2 3">CBS 962.96</strain>
    </source>
</reference>
<name>A0A4S8LW01_DENBC</name>
<dbReference type="PANTHER" id="PTHR47789">
    <property type="entry name" value="LAS SEVENTEEN-BINDING PROTEIN 5"/>
    <property type="match status" value="1"/>
</dbReference>
<dbReference type="EMBL" id="ML179238">
    <property type="protein sequence ID" value="THU93819.1"/>
    <property type="molecule type" value="Genomic_DNA"/>
</dbReference>
<evidence type="ECO:0000256" key="1">
    <source>
        <dbReference type="SAM" id="MobiDB-lite"/>
    </source>
</evidence>
<organism evidence="2 3">
    <name type="scientific">Dendrothele bispora (strain CBS 962.96)</name>
    <dbReference type="NCBI Taxonomy" id="1314807"/>
    <lineage>
        <taxon>Eukaryota</taxon>
        <taxon>Fungi</taxon>
        <taxon>Dikarya</taxon>
        <taxon>Basidiomycota</taxon>
        <taxon>Agaricomycotina</taxon>
        <taxon>Agaricomycetes</taxon>
        <taxon>Agaricomycetidae</taxon>
        <taxon>Agaricales</taxon>
        <taxon>Agaricales incertae sedis</taxon>
        <taxon>Dendrothele</taxon>
    </lineage>
</organism>
<evidence type="ECO:0000313" key="2">
    <source>
        <dbReference type="EMBL" id="THU93819.1"/>
    </source>
</evidence>
<evidence type="ECO:0008006" key="4">
    <source>
        <dbReference type="Google" id="ProtNLM"/>
    </source>
</evidence>